<evidence type="ECO:0000313" key="5">
    <source>
        <dbReference type="EMBL" id="WWR47441.1"/>
    </source>
</evidence>
<dbReference type="PANTHER" id="PTHR33204:SF39">
    <property type="entry name" value="TRANSCRIPTIONAL REGULATORY PROTEIN"/>
    <property type="match status" value="1"/>
</dbReference>
<dbReference type="PROSITE" id="PS51118">
    <property type="entry name" value="HTH_HXLR"/>
    <property type="match status" value="1"/>
</dbReference>
<dbReference type="InterPro" id="IPR036388">
    <property type="entry name" value="WH-like_DNA-bd_sf"/>
</dbReference>
<dbReference type="EMBL" id="CP146069">
    <property type="protein sequence ID" value="WWR47441.1"/>
    <property type="molecule type" value="Genomic_DNA"/>
</dbReference>
<dbReference type="InterPro" id="IPR002577">
    <property type="entry name" value="HTH_HxlR"/>
</dbReference>
<accession>A0ABZ2HHC9</accession>
<evidence type="ECO:0000313" key="6">
    <source>
        <dbReference type="Proteomes" id="UP001364156"/>
    </source>
</evidence>
<keyword evidence="1" id="KW-0805">Transcription regulation</keyword>
<dbReference type="Gene3D" id="1.10.10.10">
    <property type="entry name" value="Winged helix-like DNA-binding domain superfamily/Winged helix DNA-binding domain"/>
    <property type="match status" value="1"/>
</dbReference>
<sequence>MVEVTALTKEEAEHCPVRSVLTRVTGKWQMLILLALEGDELRFGALKRKIGDVTQRMLTENLRTLERDGHLTRTVHAGPPLAVSYALTPQGLSLVGVLKPLVFWAAEHFDAIDASRVKVDAAKA</sequence>
<name>A0ABZ2HHC9_9RHOB</name>
<dbReference type="Proteomes" id="UP001364156">
    <property type="component" value="Chromosome"/>
</dbReference>
<evidence type="ECO:0000256" key="2">
    <source>
        <dbReference type="ARBA" id="ARBA00023125"/>
    </source>
</evidence>
<organism evidence="5 6">
    <name type="scientific">Roseovarius phycicola</name>
    <dbReference type="NCBI Taxonomy" id="3080976"/>
    <lineage>
        <taxon>Bacteria</taxon>
        <taxon>Pseudomonadati</taxon>
        <taxon>Pseudomonadota</taxon>
        <taxon>Alphaproteobacteria</taxon>
        <taxon>Rhodobacterales</taxon>
        <taxon>Roseobacteraceae</taxon>
        <taxon>Roseovarius</taxon>
    </lineage>
</organism>
<dbReference type="SUPFAM" id="SSF46785">
    <property type="entry name" value="Winged helix' DNA-binding domain"/>
    <property type="match status" value="1"/>
</dbReference>
<evidence type="ECO:0000259" key="4">
    <source>
        <dbReference type="PROSITE" id="PS51118"/>
    </source>
</evidence>
<dbReference type="Pfam" id="PF01638">
    <property type="entry name" value="HxlR"/>
    <property type="match status" value="1"/>
</dbReference>
<gene>
    <name evidence="5" type="ORF">RZ517_04480</name>
</gene>
<evidence type="ECO:0000256" key="1">
    <source>
        <dbReference type="ARBA" id="ARBA00023015"/>
    </source>
</evidence>
<proteinExistence type="predicted"/>
<dbReference type="InterPro" id="IPR036390">
    <property type="entry name" value="WH_DNA-bd_sf"/>
</dbReference>
<keyword evidence="2" id="KW-0238">DNA-binding</keyword>
<dbReference type="PANTHER" id="PTHR33204">
    <property type="entry name" value="TRANSCRIPTIONAL REGULATOR, MARR FAMILY"/>
    <property type="match status" value="1"/>
</dbReference>
<dbReference type="RefSeq" id="WP_338550269.1">
    <property type="nucleotide sequence ID" value="NZ_CP146069.1"/>
</dbReference>
<keyword evidence="6" id="KW-1185">Reference proteome</keyword>
<evidence type="ECO:0000256" key="3">
    <source>
        <dbReference type="ARBA" id="ARBA00023163"/>
    </source>
</evidence>
<protein>
    <submittedName>
        <fullName evidence="5">Helix-turn-helix domain-containing protein</fullName>
    </submittedName>
</protein>
<reference evidence="5 6" key="1">
    <citation type="submission" date="2023-10" db="EMBL/GenBank/DDBJ databases">
        <title>Roseovarius strain S88 nov., isolated from a marine algae.</title>
        <authorList>
            <person name="Lee M.W."/>
            <person name="Lee J.K."/>
            <person name="Kim J.M."/>
            <person name="Choi D.G."/>
            <person name="Baek J.H."/>
            <person name="Bayburt H."/>
            <person name="Jung J.J."/>
            <person name="Han D.M."/>
            <person name="Jeon C.O."/>
        </authorList>
    </citation>
    <scope>NUCLEOTIDE SEQUENCE [LARGE SCALE GENOMIC DNA]</scope>
    <source>
        <strain evidence="5 6">S88</strain>
    </source>
</reference>
<keyword evidence="3" id="KW-0804">Transcription</keyword>
<feature type="domain" description="HTH hxlR-type" evidence="4">
    <location>
        <begin position="15"/>
        <end position="113"/>
    </location>
</feature>